<keyword evidence="1" id="KW-1133">Transmembrane helix</keyword>
<proteinExistence type="predicted"/>
<dbReference type="AlphaFoldDB" id="A0AAV9IN85"/>
<comment type="caution">
    <text evidence="2">The sequence shown here is derived from an EMBL/GenBank/DDBJ whole genome shotgun (WGS) entry which is preliminary data.</text>
</comment>
<evidence type="ECO:0000313" key="3">
    <source>
        <dbReference type="Proteomes" id="UP001300502"/>
    </source>
</evidence>
<gene>
    <name evidence="2" type="ORF">GAYE_SCF63G6674</name>
</gene>
<dbReference type="Proteomes" id="UP001300502">
    <property type="component" value="Unassembled WGS sequence"/>
</dbReference>
<protein>
    <submittedName>
        <fullName evidence="2">Uncharacterized protein</fullName>
    </submittedName>
</protein>
<name>A0AAV9IN85_9RHOD</name>
<reference evidence="2 3" key="1">
    <citation type="submission" date="2022-07" db="EMBL/GenBank/DDBJ databases">
        <title>Genome-wide signatures of adaptation to extreme environments.</title>
        <authorList>
            <person name="Cho C.H."/>
            <person name="Yoon H.S."/>
        </authorList>
    </citation>
    <scope>NUCLEOTIDE SEQUENCE [LARGE SCALE GENOMIC DNA]</scope>
    <source>
        <strain evidence="2 3">108.79 E11</strain>
    </source>
</reference>
<dbReference type="EMBL" id="JANCYU010000068">
    <property type="protein sequence ID" value="KAK4528729.1"/>
    <property type="molecule type" value="Genomic_DNA"/>
</dbReference>
<keyword evidence="1" id="KW-0812">Transmembrane</keyword>
<sequence length="100" mass="11256">MATKIVLRGGGTLWNKLLSAASTRSSVTNSPQGLAQLHTSARPSFKVQDADFMHSDRLYKLAVKPPKKWKLLLFYWTFVSTALGTPIFVVWYSNRKAGIW</sequence>
<evidence type="ECO:0000313" key="2">
    <source>
        <dbReference type="EMBL" id="KAK4528729.1"/>
    </source>
</evidence>
<keyword evidence="1" id="KW-0472">Membrane</keyword>
<organism evidence="2 3">
    <name type="scientific">Galdieria yellowstonensis</name>
    <dbReference type="NCBI Taxonomy" id="3028027"/>
    <lineage>
        <taxon>Eukaryota</taxon>
        <taxon>Rhodophyta</taxon>
        <taxon>Bangiophyceae</taxon>
        <taxon>Galdieriales</taxon>
        <taxon>Galdieriaceae</taxon>
        <taxon>Galdieria</taxon>
    </lineage>
</organism>
<accession>A0AAV9IN85</accession>
<evidence type="ECO:0000256" key="1">
    <source>
        <dbReference type="SAM" id="Phobius"/>
    </source>
</evidence>
<keyword evidence="3" id="KW-1185">Reference proteome</keyword>
<feature type="transmembrane region" description="Helical" evidence="1">
    <location>
        <begin position="72"/>
        <end position="92"/>
    </location>
</feature>